<feature type="compositionally biased region" description="Polar residues" evidence="1">
    <location>
        <begin position="123"/>
        <end position="142"/>
    </location>
</feature>
<keyword evidence="2" id="KW-0812">Transmembrane</keyword>
<dbReference type="InterPro" id="IPR013945">
    <property type="entry name" value="Pkr1"/>
</dbReference>
<sequence length="176" mass="18899">MTSFIENLWSSIFTAGPTPTLLLATNFSFAALQVVLLVLLLATYSIHFVFLSIISAGLWYSINWFAREVTQAQAQAAEQETSAEQESTEAKHSAQTDPRARGTPDGADSDTETEGLLDRKSTQARLSTPQSASASTTLQVPGSASEVRKRLSVSGDSSGYASTDSEWEKVDDSNGN</sequence>
<dbReference type="Pfam" id="PF08636">
    <property type="entry name" value="Pkr1"/>
    <property type="match status" value="1"/>
</dbReference>
<proteinExistence type="predicted"/>
<accession>A0ABR4KUP0</accession>
<evidence type="ECO:0000313" key="4">
    <source>
        <dbReference type="Proteomes" id="UP001610446"/>
    </source>
</evidence>
<feature type="region of interest" description="Disordered" evidence="1">
    <location>
        <begin position="74"/>
        <end position="176"/>
    </location>
</feature>
<organism evidence="3 4">
    <name type="scientific">Aspergillus pseudoustus</name>
    <dbReference type="NCBI Taxonomy" id="1810923"/>
    <lineage>
        <taxon>Eukaryota</taxon>
        <taxon>Fungi</taxon>
        <taxon>Dikarya</taxon>
        <taxon>Ascomycota</taxon>
        <taxon>Pezizomycotina</taxon>
        <taxon>Eurotiomycetes</taxon>
        <taxon>Eurotiomycetidae</taxon>
        <taxon>Eurotiales</taxon>
        <taxon>Aspergillaceae</taxon>
        <taxon>Aspergillus</taxon>
        <taxon>Aspergillus subgen. Nidulantes</taxon>
    </lineage>
</organism>
<name>A0ABR4KUP0_9EURO</name>
<evidence type="ECO:0000313" key="3">
    <source>
        <dbReference type="EMBL" id="KAL2855998.1"/>
    </source>
</evidence>
<dbReference type="PANTHER" id="PTHR28251">
    <property type="entry name" value="V-TYPE ATPASE ASSEMBLY FACTOR PKR1"/>
    <property type="match status" value="1"/>
</dbReference>
<comment type="caution">
    <text evidence="3">The sequence shown here is derived from an EMBL/GenBank/DDBJ whole genome shotgun (WGS) entry which is preliminary data.</text>
</comment>
<evidence type="ECO:0000256" key="1">
    <source>
        <dbReference type="SAM" id="MobiDB-lite"/>
    </source>
</evidence>
<dbReference type="Proteomes" id="UP001610446">
    <property type="component" value="Unassembled WGS sequence"/>
</dbReference>
<dbReference type="EMBL" id="JBFXLU010000008">
    <property type="protein sequence ID" value="KAL2855998.1"/>
    <property type="molecule type" value="Genomic_DNA"/>
</dbReference>
<protein>
    <submittedName>
        <fullName evidence="3">ER protein Pkr1-domain-containing protein</fullName>
    </submittedName>
</protein>
<feature type="compositionally biased region" description="Polar residues" evidence="1">
    <location>
        <begin position="154"/>
        <end position="164"/>
    </location>
</feature>
<feature type="compositionally biased region" description="Basic and acidic residues" evidence="1">
    <location>
        <begin position="88"/>
        <end position="102"/>
    </location>
</feature>
<feature type="transmembrane region" description="Helical" evidence="2">
    <location>
        <begin position="48"/>
        <end position="66"/>
    </location>
</feature>
<feature type="compositionally biased region" description="Basic and acidic residues" evidence="1">
    <location>
        <begin position="166"/>
        <end position="176"/>
    </location>
</feature>
<keyword evidence="2" id="KW-1133">Transmembrane helix</keyword>
<dbReference type="PANTHER" id="PTHR28251:SF1">
    <property type="entry name" value="V-TYPE ATPASE ASSEMBLY FACTOR PKR1"/>
    <property type="match status" value="1"/>
</dbReference>
<evidence type="ECO:0000256" key="2">
    <source>
        <dbReference type="SAM" id="Phobius"/>
    </source>
</evidence>
<reference evidence="3 4" key="1">
    <citation type="submission" date="2024-07" db="EMBL/GenBank/DDBJ databases">
        <title>Section-level genome sequencing and comparative genomics of Aspergillus sections Usti and Cavernicolus.</title>
        <authorList>
            <consortium name="Lawrence Berkeley National Laboratory"/>
            <person name="Nybo J.L."/>
            <person name="Vesth T.C."/>
            <person name="Theobald S."/>
            <person name="Frisvad J.C."/>
            <person name="Larsen T.O."/>
            <person name="Kjaerboelling I."/>
            <person name="Rothschild-Mancinelli K."/>
            <person name="Lyhne E.K."/>
            <person name="Kogle M.E."/>
            <person name="Barry K."/>
            <person name="Clum A."/>
            <person name="Na H."/>
            <person name="Ledsgaard L."/>
            <person name="Lin J."/>
            <person name="Lipzen A."/>
            <person name="Kuo A."/>
            <person name="Riley R."/>
            <person name="Mondo S."/>
            <person name="Labutti K."/>
            <person name="Haridas S."/>
            <person name="Pangalinan J."/>
            <person name="Salamov A.A."/>
            <person name="Simmons B.A."/>
            <person name="Magnuson J.K."/>
            <person name="Chen J."/>
            <person name="Drula E."/>
            <person name="Henrissat B."/>
            <person name="Wiebenga A."/>
            <person name="Lubbers R.J."/>
            <person name="Gomes A.C."/>
            <person name="Makela M.R."/>
            <person name="Stajich J."/>
            <person name="Grigoriev I.V."/>
            <person name="Mortensen U.H."/>
            <person name="De Vries R.P."/>
            <person name="Baker S.E."/>
            <person name="Andersen M.R."/>
        </authorList>
    </citation>
    <scope>NUCLEOTIDE SEQUENCE [LARGE SCALE GENOMIC DNA]</scope>
    <source>
        <strain evidence="3 4">CBS 123904</strain>
    </source>
</reference>
<keyword evidence="4" id="KW-1185">Reference proteome</keyword>
<keyword evidence="2" id="KW-0472">Membrane</keyword>
<gene>
    <name evidence="3" type="ORF">BJY01DRAFT_203627</name>
</gene>